<name>C4J029_MAIZE</name>
<accession>C4J029</accession>
<protein>
    <submittedName>
        <fullName evidence="1">Uncharacterized protein</fullName>
    </submittedName>
</protein>
<dbReference type="EMBL" id="BT084176">
    <property type="protein sequence ID" value="ACR34529.1"/>
    <property type="molecule type" value="mRNA"/>
</dbReference>
<reference evidence="1" key="2">
    <citation type="submission" date="2012-06" db="EMBL/GenBank/DDBJ databases">
        <authorList>
            <person name="Yu Y."/>
            <person name="Currie J."/>
            <person name="Lomeli R."/>
            <person name="Angelova A."/>
            <person name="Collura K."/>
            <person name="Wissotski M."/>
            <person name="Campos D."/>
            <person name="Kudrna D."/>
            <person name="Golser W."/>
            <person name="Ashely E."/>
            <person name="Descour A."/>
            <person name="Fernandes J."/>
            <person name="Soderlund C."/>
            <person name="Walbot V."/>
        </authorList>
    </citation>
    <scope>NUCLEOTIDE SEQUENCE</scope>
    <source>
        <strain evidence="1">B73</strain>
    </source>
</reference>
<evidence type="ECO:0000313" key="1">
    <source>
        <dbReference type="EMBL" id="ACR34529.1"/>
    </source>
</evidence>
<organism evidence="1">
    <name type="scientific">Zea mays</name>
    <name type="common">Maize</name>
    <dbReference type="NCBI Taxonomy" id="4577"/>
    <lineage>
        <taxon>Eukaryota</taxon>
        <taxon>Viridiplantae</taxon>
        <taxon>Streptophyta</taxon>
        <taxon>Embryophyta</taxon>
        <taxon>Tracheophyta</taxon>
        <taxon>Spermatophyta</taxon>
        <taxon>Magnoliopsida</taxon>
        <taxon>Liliopsida</taxon>
        <taxon>Poales</taxon>
        <taxon>Poaceae</taxon>
        <taxon>PACMAD clade</taxon>
        <taxon>Panicoideae</taxon>
        <taxon>Andropogonodae</taxon>
        <taxon>Andropogoneae</taxon>
        <taxon>Tripsacinae</taxon>
        <taxon>Zea</taxon>
    </lineage>
</organism>
<dbReference type="AlphaFoldDB" id="C4J029"/>
<sequence>MELSVEESCRPLNNQLQHLLVHTDNCRYNKLQIAGHLVSAQLCLENGGRRRENRPTKKGNLTLLQMTHQSDLKLSTGSESSSIEAAWKQSAASASLPSCL</sequence>
<proteinExistence type="evidence at transcript level"/>
<reference evidence="1" key="1">
    <citation type="journal article" date="2009" name="PLoS Genet.">
        <title>Sequencing, mapping, and analysis of 27,455 maize full-length cDNAs.</title>
        <authorList>
            <person name="Soderlund C."/>
            <person name="Descour A."/>
            <person name="Kudrna D."/>
            <person name="Bomhoff M."/>
            <person name="Boyd L."/>
            <person name="Currie J."/>
            <person name="Angelova A."/>
            <person name="Collura K."/>
            <person name="Wissotski M."/>
            <person name="Ashley E."/>
            <person name="Morrow D."/>
            <person name="Fernandes J."/>
            <person name="Walbot V."/>
            <person name="Yu Y."/>
        </authorList>
    </citation>
    <scope>NUCLEOTIDE SEQUENCE</scope>
    <source>
        <strain evidence="1">B73</strain>
    </source>
</reference>